<feature type="region of interest" description="Disordered" evidence="1">
    <location>
        <begin position="1"/>
        <end position="21"/>
    </location>
</feature>
<proteinExistence type="predicted"/>
<protein>
    <submittedName>
        <fullName evidence="3">Uncharacterized protein</fullName>
    </submittedName>
</protein>
<evidence type="ECO:0000256" key="2">
    <source>
        <dbReference type="SAM" id="Phobius"/>
    </source>
</evidence>
<name>A0ABU2MAD3_9ACTN</name>
<dbReference type="RefSeq" id="WP_311512259.1">
    <property type="nucleotide sequence ID" value="NZ_JAVREP010000008.1"/>
</dbReference>
<feature type="compositionally biased region" description="Acidic residues" evidence="1">
    <location>
        <begin position="241"/>
        <end position="259"/>
    </location>
</feature>
<feature type="compositionally biased region" description="Low complexity" evidence="1">
    <location>
        <begin position="271"/>
        <end position="285"/>
    </location>
</feature>
<comment type="caution">
    <text evidence="3">The sequence shown here is derived from an EMBL/GenBank/DDBJ whole genome shotgun (WGS) entry which is preliminary data.</text>
</comment>
<keyword evidence="2" id="KW-0812">Transmembrane</keyword>
<keyword evidence="2" id="KW-1133">Transmembrane helix</keyword>
<feature type="region of interest" description="Disordered" evidence="1">
    <location>
        <begin position="147"/>
        <end position="182"/>
    </location>
</feature>
<feature type="compositionally biased region" description="Polar residues" evidence="1">
    <location>
        <begin position="218"/>
        <end position="227"/>
    </location>
</feature>
<evidence type="ECO:0000256" key="1">
    <source>
        <dbReference type="SAM" id="MobiDB-lite"/>
    </source>
</evidence>
<feature type="region of interest" description="Disordered" evidence="1">
    <location>
        <begin position="218"/>
        <end position="345"/>
    </location>
</feature>
<evidence type="ECO:0000313" key="3">
    <source>
        <dbReference type="EMBL" id="MDT0329625.1"/>
    </source>
</evidence>
<sequence length="345" mass="35186">MGRTEYHDEQEAEEDEQPGSKRVDLSLSQVAGAGAATLAAATAASYLNVYGTVIGAAVMATLSTLASPFLQEWFSRSGTQARQFAEKTVRYADPTGTGSPRPGAHPLDPPGTGPIPGVPPTGPIPGLPEDLDATRTMALPIQGLEDPTGRFEAFGEDDDARGGATAVHEGPDGPGTGDGPPARRGRRLVFAAVVFALVMLAILVFELFTGRSLTAWTQGQDEPTSPTLFGGDASVSSTQEDGTDTGPEEGTDGDPEEDVTGWTPEGPTDGATEPAPDTDGTAPPTEDGEQTDPGAQTPEDGTTTPPPAEEEEGQGTGEPQPESGTGDQGAGRTENAVPPPAASVG</sequence>
<evidence type="ECO:0000313" key="4">
    <source>
        <dbReference type="Proteomes" id="UP001183390"/>
    </source>
</evidence>
<feature type="transmembrane region" description="Helical" evidence="2">
    <location>
        <begin position="188"/>
        <end position="208"/>
    </location>
</feature>
<dbReference type="Proteomes" id="UP001183390">
    <property type="component" value="Unassembled WGS sequence"/>
</dbReference>
<accession>A0ABU2MAD3</accession>
<dbReference type="EMBL" id="JAVREP010000008">
    <property type="protein sequence ID" value="MDT0329625.1"/>
    <property type="molecule type" value="Genomic_DNA"/>
</dbReference>
<organism evidence="3 4">
    <name type="scientific">Nocardiopsis lambiniae</name>
    <dbReference type="NCBI Taxonomy" id="3075539"/>
    <lineage>
        <taxon>Bacteria</taxon>
        <taxon>Bacillati</taxon>
        <taxon>Actinomycetota</taxon>
        <taxon>Actinomycetes</taxon>
        <taxon>Streptosporangiales</taxon>
        <taxon>Nocardiopsidaceae</taxon>
        <taxon>Nocardiopsis</taxon>
    </lineage>
</organism>
<keyword evidence="2" id="KW-0472">Membrane</keyword>
<reference evidence="4" key="1">
    <citation type="submission" date="2023-07" db="EMBL/GenBank/DDBJ databases">
        <title>30 novel species of actinomycetes from the DSMZ collection.</title>
        <authorList>
            <person name="Nouioui I."/>
        </authorList>
    </citation>
    <scope>NUCLEOTIDE SEQUENCE [LARGE SCALE GENOMIC DNA]</scope>
    <source>
        <strain evidence="4">DSM 44743</strain>
    </source>
</reference>
<keyword evidence="4" id="KW-1185">Reference proteome</keyword>
<feature type="region of interest" description="Disordered" evidence="1">
    <location>
        <begin position="92"/>
        <end position="114"/>
    </location>
</feature>
<gene>
    <name evidence="3" type="ORF">RM479_14485</name>
</gene>